<reference evidence="2 3" key="1">
    <citation type="submission" date="2020-02" db="EMBL/GenBank/DDBJ databases">
        <authorList>
            <person name="Ma Q."/>
            <person name="Huang Y."/>
            <person name="Song X."/>
            <person name="Pei D."/>
        </authorList>
    </citation>
    <scope>NUCLEOTIDE SEQUENCE [LARGE SCALE GENOMIC DNA]</scope>
    <source>
        <strain evidence="2">Sxm20200214</strain>
        <tissue evidence="2">Leaf</tissue>
    </source>
</reference>
<keyword evidence="1" id="KW-1133">Transmembrane helix</keyword>
<evidence type="ECO:0000313" key="3">
    <source>
        <dbReference type="Proteomes" id="UP000886595"/>
    </source>
</evidence>
<name>A0A8X7VZ88_BRACI</name>
<feature type="transmembrane region" description="Helical" evidence="1">
    <location>
        <begin position="118"/>
        <end position="139"/>
    </location>
</feature>
<keyword evidence="1" id="KW-0812">Transmembrane</keyword>
<proteinExistence type="predicted"/>
<dbReference type="Proteomes" id="UP000886595">
    <property type="component" value="Unassembled WGS sequence"/>
</dbReference>
<evidence type="ECO:0000313" key="2">
    <source>
        <dbReference type="EMBL" id="KAG2320729.1"/>
    </source>
</evidence>
<gene>
    <name evidence="2" type="ORF">Bca52824_013942</name>
</gene>
<protein>
    <submittedName>
        <fullName evidence="2">Uncharacterized protein</fullName>
    </submittedName>
</protein>
<organism evidence="2 3">
    <name type="scientific">Brassica carinata</name>
    <name type="common">Ethiopian mustard</name>
    <name type="synonym">Abyssinian cabbage</name>
    <dbReference type="NCBI Taxonomy" id="52824"/>
    <lineage>
        <taxon>Eukaryota</taxon>
        <taxon>Viridiplantae</taxon>
        <taxon>Streptophyta</taxon>
        <taxon>Embryophyta</taxon>
        <taxon>Tracheophyta</taxon>
        <taxon>Spermatophyta</taxon>
        <taxon>Magnoliopsida</taxon>
        <taxon>eudicotyledons</taxon>
        <taxon>Gunneridae</taxon>
        <taxon>Pentapetalae</taxon>
        <taxon>rosids</taxon>
        <taxon>malvids</taxon>
        <taxon>Brassicales</taxon>
        <taxon>Brassicaceae</taxon>
        <taxon>Brassiceae</taxon>
        <taxon>Brassica</taxon>
    </lineage>
</organism>
<dbReference type="OrthoDB" id="10596351at2759"/>
<accession>A0A8X7VZ88</accession>
<keyword evidence="1" id="KW-0472">Membrane</keyword>
<dbReference type="AlphaFoldDB" id="A0A8X7VZ88"/>
<dbReference type="EMBL" id="JAAMPC010000003">
    <property type="protein sequence ID" value="KAG2320729.1"/>
    <property type="molecule type" value="Genomic_DNA"/>
</dbReference>
<feature type="transmembrane region" description="Helical" evidence="1">
    <location>
        <begin position="53"/>
        <end position="71"/>
    </location>
</feature>
<feature type="transmembrane region" description="Helical" evidence="1">
    <location>
        <begin position="27"/>
        <end position="47"/>
    </location>
</feature>
<sequence length="140" mass="15335">MNRPQKKQSSGGDRSNTIMSVEVRSDLYIGSAAYGCIYIDLTVYKTFRGFCRPVSWLLLTVPSIAIIGYNIHSKRMAASKNGMILEAVAVNNLGKWKTTTQMITLTILLASRDRNVEWLATSGVGLLYVSGGLSVWSLVG</sequence>
<keyword evidence="3" id="KW-1185">Reference proteome</keyword>
<comment type="caution">
    <text evidence="2">The sequence shown here is derived from an EMBL/GenBank/DDBJ whole genome shotgun (WGS) entry which is preliminary data.</text>
</comment>
<evidence type="ECO:0000256" key="1">
    <source>
        <dbReference type="SAM" id="Phobius"/>
    </source>
</evidence>